<dbReference type="FunCoup" id="Q6CPN7">
    <property type="interactions" value="34"/>
</dbReference>
<dbReference type="SUPFAM" id="SSF103506">
    <property type="entry name" value="Mitochondrial carrier"/>
    <property type="match status" value="1"/>
</dbReference>
<evidence type="ECO:0000256" key="4">
    <source>
        <dbReference type="ARBA" id="ARBA00023136"/>
    </source>
</evidence>
<dbReference type="EMBL" id="CR382125">
    <property type="protein sequence ID" value="CAG99189.1"/>
    <property type="molecule type" value="Genomic_DNA"/>
</dbReference>
<gene>
    <name evidence="5" type="ORF">KLLA0_E03499g</name>
</gene>
<dbReference type="InterPro" id="IPR023395">
    <property type="entry name" value="MCP_dom_sf"/>
</dbReference>
<evidence type="ECO:0000256" key="3">
    <source>
        <dbReference type="ARBA" id="ARBA00022989"/>
    </source>
</evidence>
<dbReference type="STRING" id="284590.Q6CPN7"/>
<evidence type="ECO:0000313" key="5">
    <source>
        <dbReference type="EMBL" id="CAG99189.1"/>
    </source>
</evidence>
<dbReference type="PaxDb" id="284590-Q6CPN7"/>
<keyword evidence="4" id="KW-0472">Membrane</keyword>
<organism evidence="5 6">
    <name type="scientific">Kluyveromyces lactis (strain ATCC 8585 / CBS 2359 / DSM 70799 / NBRC 1267 / NRRL Y-1140 / WM37)</name>
    <name type="common">Yeast</name>
    <name type="synonym">Candida sphaerica</name>
    <dbReference type="NCBI Taxonomy" id="284590"/>
    <lineage>
        <taxon>Eukaryota</taxon>
        <taxon>Fungi</taxon>
        <taxon>Dikarya</taxon>
        <taxon>Ascomycota</taxon>
        <taxon>Saccharomycotina</taxon>
        <taxon>Saccharomycetes</taxon>
        <taxon>Saccharomycetales</taxon>
        <taxon>Saccharomycetaceae</taxon>
        <taxon>Kluyveromyces</taxon>
    </lineage>
</organism>
<keyword evidence="6" id="KW-1185">Reference proteome</keyword>
<keyword evidence="3" id="KW-1133">Transmembrane helix</keyword>
<dbReference type="KEGG" id="kla:KLLA0_E03499g"/>
<dbReference type="Proteomes" id="UP000000598">
    <property type="component" value="Chromosome E"/>
</dbReference>
<accession>Q6CPN7</accession>
<dbReference type="OMA" id="ELWRGWR"/>
<dbReference type="InParanoid" id="Q6CPN7"/>
<proteinExistence type="predicted"/>
<reference evidence="5 6" key="1">
    <citation type="journal article" date="2004" name="Nature">
        <title>Genome evolution in yeasts.</title>
        <authorList>
            <consortium name="Genolevures"/>
            <person name="Dujon B."/>
            <person name="Sherman D."/>
            <person name="Fischer G."/>
            <person name="Durrens P."/>
            <person name="Casaregola S."/>
            <person name="Lafontaine I."/>
            <person name="de Montigny J."/>
            <person name="Marck C."/>
            <person name="Neuveglise C."/>
            <person name="Talla E."/>
            <person name="Goffard N."/>
            <person name="Frangeul L."/>
            <person name="Aigle M."/>
            <person name="Anthouard V."/>
            <person name="Babour A."/>
            <person name="Barbe V."/>
            <person name="Barnay S."/>
            <person name="Blanchin S."/>
            <person name="Beckerich J.M."/>
            <person name="Beyne E."/>
            <person name="Bleykasten C."/>
            <person name="Boisrame A."/>
            <person name="Boyer J."/>
            <person name="Cattolico L."/>
            <person name="Confanioleri F."/>
            <person name="de Daruvar A."/>
            <person name="Despons L."/>
            <person name="Fabre E."/>
            <person name="Fairhead C."/>
            <person name="Ferry-Dumazet H."/>
            <person name="Groppi A."/>
            <person name="Hantraye F."/>
            <person name="Hennequin C."/>
            <person name="Jauniaux N."/>
            <person name="Joyet P."/>
            <person name="Kachouri R."/>
            <person name="Kerrest A."/>
            <person name="Koszul R."/>
            <person name="Lemaire M."/>
            <person name="Lesur I."/>
            <person name="Ma L."/>
            <person name="Muller H."/>
            <person name="Nicaud J.M."/>
            <person name="Nikolski M."/>
            <person name="Oztas S."/>
            <person name="Ozier-Kalogeropoulos O."/>
            <person name="Pellenz S."/>
            <person name="Potier S."/>
            <person name="Richard G.F."/>
            <person name="Straub M.L."/>
            <person name="Suleau A."/>
            <person name="Swennene D."/>
            <person name="Tekaia F."/>
            <person name="Wesolowski-Louvel M."/>
            <person name="Westhof E."/>
            <person name="Wirth B."/>
            <person name="Zeniou-Meyer M."/>
            <person name="Zivanovic I."/>
            <person name="Bolotin-Fukuhara M."/>
            <person name="Thierry A."/>
            <person name="Bouchier C."/>
            <person name="Caudron B."/>
            <person name="Scarpelli C."/>
            <person name="Gaillardin C."/>
            <person name="Weissenbach J."/>
            <person name="Wincker P."/>
            <person name="Souciet J.L."/>
        </authorList>
    </citation>
    <scope>NUCLEOTIDE SEQUENCE [LARGE SCALE GENOMIC DNA]</scope>
    <source>
        <strain evidence="6">ATCC 8585 / CBS 2359 / DSM 70799 / NBRC 1267 / NRRL Y-1140 / WM37</strain>
    </source>
</reference>
<evidence type="ECO:0000256" key="1">
    <source>
        <dbReference type="ARBA" id="ARBA00004370"/>
    </source>
</evidence>
<evidence type="ECO:0000256" key="2">
    <source>
        <dbReference type="ARBA" id="ARBA00022692"/>
    </source>
</evidence>
<dbReference type="eggNOG" id="ENOG502RQI2">
    <property type="taxonomic scope" value="Eukaryota"/>
</dbReference>
<name>Q6CPN7_KLULA</name>
<evidence type="ECO:0000313" key="6">
    <source>
        <dbReference type="Proteomes" id="UP000000598"/>
    </source>
</evidence>
<dbReference type="GO" id="GO:0016020">
    <property type="term" value="C:membrane"/>
    <property type="evidence" value="ECO:0007669"/>
    <property type="project" value="UniProtKB-SubCell"/>
</dbReference>
<keyword evidence="2" id="KW-0812">Transmembrane</keyword>
<dbReference type="Gene3D" id="1.50.40.10">
    <property type="entry name" value="Mitochondrial carrier domain"/>
    <property type="match status" value="1"/>
</dbReference>
<dbReference type="HOGENOM" id="CLU_029376_0_0_1"/>
<protein>
    <submittedName>
        <fullName evidence="5">KLLA0E03499p</fullName>
    </submittedName>
</protein>
<comment type="subcellular location">
    <subcellularLocation>
        <location evidence="1">Membrane</location>
    </subcellularLocation>
</comment>
<sequence length="480" mass="55058">MEEIKDSSILRPYYDPETFNVGYSAVFQNDKGVIDQNGLNIASKLTIVNQSVGSGLKSLNRSLSGGNTLTELTTGLKNKFLHGIMNSKHGNNAKSLNDLEWNDFINVNVWRHLLERLLRQLSSKYFQHLIRQPFEIAKLLLQVGDFDYLTDGNKSAYYNDNDNVNDNHEFEDDDDDEAEPNFFVNESQANLIERAAKEEQGVADENGTLIKPASIHTIDILNSIMDKEGIQGVWRANNTEFIYNFLSISLDAWFTGLLSPLMQIPDPYFIDIIHSPDVTKSASLILLASCMTRLVLLPLDLVRVRLIISSVRNDGSLSDNDRSLRKLLRKWSWRENISKLNKELVFLNILYSLVGTGFSKLTGAILYHQFNVDKFTNVILYNTLKFCSKVCELFVKLPIENLLRRSQVKFLFTENPFQVQSEMLIIKPREYQSIYLTVFKQCDRISELWRGWRLGLLSILCGYGLKILNKPSEILEEEKF</sequence>
<dbReference type="AlphaFoldDB" id="Q6CPN7"/>